<dbReference type="PANTHER" id="PTHR24299">
    <property type="entry name" value="CYTOCHROME P450 FAMILY 1"/>
    <property type="match status" value="1"/>
</dbReference>
<protein>
    <submittedName>
        <fullName evidence="1">Isoleucine N-monooxygenase 2-like</fullName>
    </submittedName>
</protein>
<dbReference type="GO" id="GO:0005506">
    <property type="term" value="F:iron ion binding"/>
    <property type="evidence" value="ECO:0007669"/>
    <property type="project" value="InterPro"/>
</dbReference>
<evidence type="ECO:0000313" key="1">
    <source>
        <dbReference type="EMBL" id="KAF7843777.1"/>
    </source>
</evidence>
<dbReference type="Proteomes" id="UP000634136">
    <property type="component" value="Unassembled WGS sequence"/>
</dbReference>
<dbReference type="OrthoDB" id="1429292at2759"/>
<dbReference type="GO" id="GO:0020037">
    <property type="term" value="F:heme binding"/>
    <property type="evidence" value="ECO:0007669"/>
    <property type="project" value="InterPro"/>
</dbReference>
<proteinExistence type="predicted"/>
<name>A0A834XET0_9FABA</name>
<keyword evidence="1" id="KW-0503">Monooxygenase</keyword>
<keyword evidence="2" id="KW-1185">Reference proteome</keyword>
<dbReference type="PANTHER" id="PTHR24299:SF52">
    <property type="entry name" value="CYTOCHROME P450"/>
    <property type="match status" value="1"/>
</dbReference>
<keyword evidence="1" id="KW-0560">Oxidoreductase</keyword>
<evidence type="ECO:0000313" key="2">
    <source>
        <dbReference type="Proteomes" id="UP000634136"/>
    </source>
</evidence>
<gene>
    <name evidence="1" type="ORF">G2W53_000682</name>
</gene>
<dbReference type="GO" id="GO:0004497">
    <property type="term" value="F:monooxygenase activity"/>
    <property type="evidence" value="ECO:0007669"/>
    <property type="project" value="UniProtKB-KW"/>
</dbReference>
<dbReference type="SUPFAM" id="SSF48264">
    <property type="entry name" value="Cytochrome P450"/>
    <property type="match status" value="1"/>
</dbReference>
<dbReference type="AlphaFoldDB" id="A0A834XET0"/>
<organism evidence="1 2">
    <name type="scientific">Senna tora</name>
    <dbReference type="NCBI Taxonomy" id="362788"/>
    <lineage>
        <taxon>Eukaryota</taxon>
        <taxon>Viridiplantae</taxon>
        <taxon>Streptophyta</taxon>
        <taxon>Embryophyta</taxon>
        <taxon>Tracheophyta</taxon>
        <taxon>Spermatophyta</taxon>
        <taxon>Magnoliopsida</taxon>
        <taxon>eudicotyledons</taxon>
        <taxon>Gunneridae</taxon>
        <taxon>Pentapetalae</taxon>
        <taxon>rosids</taxon>
        <taxon>fabids</taxon>
        <taxon>Fabales</taxon>
        <taxon>Fabaceae</taxon>
        <taxon>Caesalpinioideae</taxon>
        <taxon>Cassia clade</taxon>
        <taxon>Senna</taxon>
    </lineage>
</organism>
<dbReference type="Gene3D" id="1.10.630.10">
    <property type="entry name" value="Cytochrome P450"/>
    <property type="match status" value="1"/>
</dbReference>
<dbReference type="GO" id="GO:0016705">
    <property type="term" value="F:oxidoreductase activity, acting on paired donors, with incorporation or reduction of molecular oxygen"/>
    <property type="evidence" value="ECO:0007669"/>
    <property type="project" value="InterPro"/>
</dbReference>
<accession>A0A834XET0</accession>
<dbReference type="EMBL" id="JAAIUW010000001">
    <property type="protein sequence ID" value="KAF7843777.1"/>
    <property type="molecule type" value="Genomic_DNA"/>
</dbReference>
<dbReference type="InterPro" id="IPR036396">
    <property type="entry name" value="Cyt_P450_sf"/>
</dbReference>
<comment type="caution">
    <text evidence="1">The sequence shown here is derived from an EMBL/GenBank/DDBJ whole genome shotgun (WGS) entry which is preliminary data.</text>
</comment>
<reference evidence="1" key="1">
    <citation type="submission" date="2020-09" db="EMBL/GenBank/DDBJ databases">
        <title>Genome-Enabled Discovery of Anthraquinone Biosynthesis in Senna tora.</title>
        <authorList>
            <person name="Kang S.-H."/>
            <person name="Pandey R.P."/>
            <person name="Lee C.-M."/>
            <person name="Sim J.-S."/>
            <person name="Jeong J.-T."/>
            <person name="Choi B.-S."/>
            <person name="Jung M."/>
            <person name="Ginzburg D."/>
            <person name="Zhao K."/>
            <person name="Won S.Y."/>
            <person name="Oh T.-J."/>
            <person name="Yu Y."/>
            <person name="Kim N.-H."/>
            <person name="Lee O.R."/>
            <person name="Lee T.-H."/>
            <person name="Bashyal P."/>
            <person name="Kim T.-S."/>
            <person name="Lee W.-H."/>
            <person name="Kawkins C."/>
            <person name="Kim C.-K."/>
            <person name="Kim J.S."/>
            <person name="Ahn B.O."/>
            <person name="Rhee S.Y."/>
            <person name="Sohng J.K."/>
        </authorList>
    </citation>
    <scope>NUCLEOTIDE SEQUENCE</scope>
    <source>
        <tissue evidence="1">Leaf</tissue>
    </source>
</reference>
<sequence>MLANRPAFRWIEKLMSDMNTDIACIRLGNVHVVPVSCPSIACEFLKKQDANFSSRPLCMSAELISSGYLTTILVPFGQQWKKMKKIVSNELVSPARLQWLHDMRIQEADNLVRVAAQQYCGNVIRRMVFNKRYFGEGGKNGGPGLEEEQHVEAIFTLLSEALTSLTQRMRLIDRSREGARAMLERILTIRIPSKTVETESKARDP</sequence>